<evidence type="ECO:0000256" key="6">
    <source>
        <dbReference type="ARBA" id="ARBA00022483"/>
    </source>
</evidence>
<dbReference type="PANTHER" id="PTHR10024">
    <property type="entry name" value="SYNAPTOTAGMIN"/>
    <property type="match status" value="1"/>
</dbReference>
<feature type="region of interest" description="Disordered" evidence="27">
    <location>
        <begin position="272"/>
        <end position="356"/>
    </location>
</feature>
<dbReference type="GO" id="GO:0050796">
    <property type="term" value="P:regulation of insulin secretion"/>
    <property type="evidence" value="ECO:0007669"/>
    <property type="project" value="UniProtKB-ARBA"/>
</dbReference>
<keyword evidence="15" id="KW-0472">Membrane</keyword>
<evidence type="ECO:0000256" key="4">
    <source>
        <dbReference type="ARBA" id="ARBA00006996"/>
    </source>
</evidence>
<dbReference type="GO" id="GO:0051050">
    <property type="term" value="P:positive regulation of transport"/>
    <property type="evidence" value="ECO:0007669"/>
    <property type="project" value="UniProtKB-ARBA"/>
</dbReference>
<feature type="domain" description="C2" evidence="28">
    <location>
        <begin position="635"/>
        <end position="768"/>
    </location>
</feature>
<dbReference type="GO" id="GO:0030672">
    <property type="term" value="C:synaptic vesicle membrane"/>
    <property type="evidence" value="ECO:0007669"/>
    <property type="project" value="UniProtKB-SubCell"/>
</dbReference>
<dbReference type="GO" id="GO:0000149">
    <property type="term" value="F:SNARE binding"/>
    <property type="evidence" value="ECO:0007669"/>
    <property type="project" value="TreeGrafter"/>
</dbReference>
<dbReference type="GO" id="GO:0001778">
    <property type="term" value="P:plasma membrane repair"/>
    <property type="evidence" value="ECO:0007669"/>
    <property type="project" value="UniProtKB-ARBA"/>
</dbReference>
<dbReference type="GO" id="GO:0005509">
    <property type="term" value="F:calcium ion binding"/>
    <property type="evidence" value="ECO:0007669"/>
    <property type="project" value="TreeGrafter"/>
</dbReference>
<evidence type="ECO:0000313" key="30">
    <source>
        <dbReference type="Proteomes" id="UP000298787"/>
    </source>
</evidence>
<evidence type="ECO:0000256" key="3">
    <source>
        <dbReference type="ARBA" id="ARBA00004549"/>
    </source>
</evidence>
<dbReference type="PROSITE" id="PS50004">
    <property type="entry name" value="C2"/>
    <property type="match status" value="2"/>
</dbReference>
<dbReference type="InterPro" id="IPR001565">
    <property type="entry name" value="Synaptotagmin"/>
</dbReference>
<feature type="compositionally biased region" description="Basic and acidic residues" evidence="27">
    <location>
        <begin position="403"/>
        <end position="415"/>
    </location>
</feature>
<keyword evidence="6" id="KW-0268">Exocytosis</keyword>
<dbReference type="CDD" id="cd08386">
    <property type="entry name" value="C2A_Synaptotagmin-7"/>
    <property type="match status" value="1"/>
</dbReference>
<keyword evidence="21" id="KW-0968">Cytoplasmic vesicle</keyword>
<dbReference type="PANTHER" id="PTHR10024:SF375">
    <property type="entry name" value="SYNAPTOTAGMIN VIIB"/>
    <property type="match status" value="1"/>
</dbReference>
<dbReference type="EMBL" id="CM014081">
    <property type="protein sequence ID" value="TKS70213.1"/>
    <property type="molecule type" value="Genomic_DNA"/>
</dbReference>
<evidence type="ECO:0000256" key="8">
    <source>
        <dbReference type="ARBA" id="ARBA00022692"/>
    </source>
</evidence>
<evidence type="ECO:0000256" key="21">
    <source>
        <dbReference type="ARBA" id="ARBA00023329"/>
    </source>
</evidence>
<dbReference type="STRING" id="240159.A0A4U5U7G8"/>
<keyword evidence="30" id="KW-1185">Reference proteome</keyword>
<dbReference type="InterPro" id="IPR037741">
    <property type="entry name" value="C2B_Synaptotagmin-7"/>
</dbReference>
<evidence type="ECO:0000256" key="22">
    <source>
        <dbReference type="ARBA" id="ARBA00046300"/>
    </source>
</evidence>
<evidence type="ECO:0000256" key="2">
    <source>
        <dbReference type="ARBA" id="ARBA00004363"/>
    </source>
</evidence>
<dbReference type="GO" id="GO:0030670">
    <property type="term" value="C:phagocytic vesicle membrane"/>
    <property type="evidence" value="ECO:0007669"/>
    <property type="project" value="UniProtKB-SubCell"/>
</dbReference>
<evidence type="ECO:0000256" key="17">
    <source>
        <dbReference type="ARBA" id="ARBA00023140"/>
    </source>
</evidence>
<dbReference type="GO" id="GO:0017158">
    <property type="term" value="P:regulation of calcium ion-dependent exocytosis"/>
    <property type="evidence" value="ECO:0007669"/>
    <property type="project" value="UniProtKB-ARBA"/>
</dbReference>
<dbReference type="GO" id="GO:0030276">
    <property type="term" value="F:clathrin binding"/>
    <property type="evidence" value="ECO:0007669"/>
    <property type="project" value="TreeGrafter"/>
</dbReference>
<dbReference type="PRINTS" id="PR00399">
    <property type="entry name" value="SYNAPTOTAGMN"/>
</dbReference>
<evidence type="ECO:0000256" key="25">
    <source>
        <dbReference type="ARBA" id="ARBA00067957"/>
    </source>
</evidence>
<proteinExistence type="inferred from homology"/>
<evidence type="ECO:0000256" key="18">
    <source>
        <dbReference type="ARBA" id="ARBA00023228"/>
    </source>
</evidence>
<protein>
    <recommendedName>
        <fullName evidence="25">Synaptotagmin-7</fullName>
    </recommendedName>
    <alternativeName>
        <fullName evidence="26">Synaptotagmin VII</fullName>
    </alternativeName>
</protein>
<keyword evidence="19" id="KW-0966">Cell projection</keyword>
<evidence type="ECO:0000256" key="16">
    <source>
        <dbReference type="ARBA" id="ARBA00023139"/>
    </source>
</evidence>
<feature type="compositionally biased region" description="Low complexity" evidence="27">
    <location>
        <begin position="330"/>
        <end position="354"/>
    </location>
</feature>
<dbReference type="GO" id="GO:0005765">
    <property type="term" value="C:lysosomal membrane"/>
    <property type="evidence" value="ECO:0007669"/>
    <property type="project" value="UniProtKB-SubCell"/>
</dbReference>
<keyword evidence="16" id="KW-0564">Palmitate</keyword>
<dbReference type="FunFam" id="2.60.40.150:FF:000028">
    <property type="entry name" value="Synaptotagmin 7"/>
    <property type="match status" value="1"/>
</dbReference>
<dbReference type="GO" id="GO:0005778">
    <property type="term" value="C:peroxisomal membrane"/>
    <property type="evidence" value="ECO:0007669"/>
    <property type="project" value="UniProtKB-SubCell"/>
</dbReference>
<dbReference type="GO" id="GO:0042734">
    <property type="term" value="C:presynaptic membrane"/>
    <property type="evidence" value="ECO:0007669"/>
    <property type="project" value="UniProtKB-SubCell"/>
</dbReference>
<dbReference type="SMART" id="SM00239">
    <property type="entry name" value="C2"/>
    <property type="match status" value="2"/>
</dbReference>
<dbReference type="GO" id="GO:0005516">
    <property type="term" value="F:calmodulin binding"/>
    <property type="evidence" value="ECO:0007669"/>
    <property type="project" value="UniProtKB-KW"/>
</dbReference>
<evidence type="ECO:0000256" key="7">
    <source>
        <dbReference type="ARBA" id="ARBA00022553"/>
    </source>
</evidence>
<evidence type="ECO:0000256" key="10">
    <source>
        <dbReference type="ARBA" id="ARBA00022737"/>
    </source>
</evidence>
<keyword evidence="10" id="KW-0677">Repeat</keyword>
<keyword evidence="13" id="KW-1133">Transmembrane helix</keyword>
<evidence type="ECO:0000256" key="11">
    <source>
        <dbReference type="ARBA" id="ARBA00022837"/>
    </source>
</evidence>
<feature type="domain" description="C2" evidence="28">
    <location>
        <begin position="472"/>
        <end position="592"/>
    </location>
</feature>
<feature type="compositionally biased region" description="Gly residues" evidence="27">
    <location>
        <begin position="317"/>
        <end position="329"/>
    </location>
</feature>
<gene>
    <name evidence="29" type="ORF">D9C73_004281</name>
</gene>
<feature type="compositionally biased region" description="Basic and acidic residues" evidence="27">
    <location>
        <begin position="604"/>
        <end position="613"/>
    </location>
</feature>
<keyword evidence="7" id="KW-0597">Phosphoprotein</keyword>
<dbReference type="CDD" id="cd08405">
    <property type="entry name" value="C2B_Synaptotagmin-7"/>
    <property type="match status" value="1"/>
</dbReference>
<dbReference type="GO" id="GO:0001786">
    <property type="term" value="F:phosphatidylserine binding"/>
    <property type="evidence" value="ECO:0007669"/>
    <property type="project" value="TreeGrafter"/>
</dbReference>
<name>A0A4U5U7G8_COLLU</name>
<dbReference type="InterPro" id="IPR037732">
    <property type="entry name" value="C2A_Synaptotagmin-7"/>
</dbReference>
<keyword evidence="17" id="KW-0576">Peroxisome</keyword>
<evidence type="ECO:0000256" key="23">
    <source>
        <dbReference type="ARBA" id="ARBA00060464"/>
    </source>
</evidence>
<keyword evidence="12" id="KW-0112">Calmodulin-binding</keyword>
<keyword evidence="14" id="KW-0770">Synapse</keyword>
<evidence type="ECO:0000256" key="12">
    <source>
        <dbReference type="ARBA" id="ARBA00022860"/>
    </source>
</evidence>
<evidence type="ECO:0000256" key="13">
    <source>
        <dbReference type="ARBA" id="ARBA00022989"/>
    </source>
</evidence>
<feature type="region of interest" description="Disordered" evidence="27">
    <location>
        <begin position="30"/>
        <end position="78"/>
    </location>
</feature>
<evidence type="ECO:0000256" key="15">
    <source>
        <dbReference type="ARBA" id="ARBA00023136"/>
    </source>
</evidence>
<keyword evidence="9" id="KW-0479">Metal-binding</keyword>
<keyword evidence="5" id="KW-1003">Cell membrane</keyword>
<evidence type="ECO:0000256" key="19">
    <source>
        <dbReference type="ARBA" id="ARBA00023273"/>
    </source>
</evidence>
<feature type="compositionally biased region" description="Polar residues" evidence="27">
    <location>
        <begin position="285"/>
        <end position="294"/>
    </location>
</feature>
<comment type="similarity">
    <text evidence="4">Belongs to the synaptotagmin family.</text>
</comment>
<evidence type="ECO:0000256" key="20">
    <source>
        <dbReference type="ARBA" id="ARBA00023288"/>
    </source>
</evidence>
<evidence type="ECO:0000313" key="29">
    <source>
        <dbReference type="EMBL" id="TKS70213.1"/>
    </source>
</evidence>
<evidence type="ECO:0000256" key="27">
    <source>
        <dbReference type="SAM" id="MobiDB-lite"/>
    </source>
</evidence>
<feature type="compositionally biased region" description="Gly residues" evidence="27">
    <location>
        <begin position="183"/>
        <end position="194"/>
    </location>
</feature>
<comment type="subcellular location">
    <subcellularLocation>
        <location evidence="23">Cytoplasmic vesicle</location>
        <location evidence="23">Phagosome membrane</location>
        <topology evidence="23">Single-pass membrane protein</topology>
    </subcellularLocation>
    <subcellularLocation>
        <location evidence="1">Cytoplasmic vesicle</location>
        <location evidence="1">Secretory vesicle</location>
        <location evidence="1">Synaptic vesicle membrane</location>
        <topology evidence="1">Single-pass membrane protein</topology>
    </subcellularLocation>
    <subcellularLocation>
        <location evidence="2">Lysosome membrane</location>
        <topology evidence="2">Single-pass membrane protein</topology>
    </subcellularLocation>
    <subcellularLocation>
        <location evidence="3">Peroxisome membrane</location>
        <topology evidence="3">Single-pass membrane protein</topology>
    </subcellularLocation>
    <subcellularLocation>
        <location evidence="22">Presynaptic cell membrane</location>
        <topology evidence="22">Single-pass membrane protein</topology>
    </subcellularLocation>
</comment>
<keyword evidence="8" id="KW-0812">Transmembrane</keyword>
<dbReference type="FunFam" id="2.60.40.150:FF:000027">
    <property type="entry name" value="Synaptotagmin 7"/>
    <property type="match status" value="1"/>
</dbReference>
<evidence type="ECO:0000256" key="5">
    <source>
        <dbReference type="ARBA" id="ARBA00022475"/>
    </source>
</evidence>
<feature type="compositionally biased region" description="Polar residues" evidence="27">
    <location>
        <begin position="420"/>
        <end position="430"/>
    </location>
</feature>
<evidence type="ECO:0000256" key="14">
    <source>
        <dbReference type="ARBA" id="ARBA00023018"/>
    </source>
</evidence>
<dbReference type="GO" id="GO:0030100">
    <property type="term" value="P:regulation of endocytosis"/>
    <property type="evidence" value="ECO:0007669"/>
    <property type="project" value="UniProtKB-ARBA"/>
</dbReference>
<evidence type="ECO:0000256" key="1">
    <source>
        <dbReference type="ARBA" id="ARBA00004254"/>
    </source>
</evidence>
<accession>A0A4U5U7G8</accession>
<dbReference type="Proteomes" id="UP000298787">
    <property type="component" value="Chromosome 4"/>
</dbReference>
<dbReference type="GO" id="GO:1990927">
    <property type="term" value="P:calcium ion regulated lysosome exocytosis"/>
    <property type="evidence" value="ECO:0007669"/>
    <property type="project" value="UniProtKB-ARBA"/>
</dbReference>
<dbReference type="GO" id="GO:0005544">
    <property type="term" value="F:calcium-dependent phospholipid binding"/>
    <property type="evidence" value="ECO:0007669"/>
    <property type="project" value="InterPro"/>
</dbReference>
<dbReference type="SUPFAM" id="SSF49562">
    <property type="entry name" value="C2 domain (Calcium/lipid-binding domain, CaLB)"/>
    <property type="match status" value="2"/>
</dbReference>
<evidence type="ECO:0000256" key="24">
    <source>
        <dbReference type="ARBA" id="ARBA00064595"/>
    </source>
</evidence>
<dbReference type="PRINTS" id="PR00360">
    <property type="entry name" value="C2DOMAIN"/>
</dbReference>
<feature type="compositionally biased region" description="Pro residues" evidence="27">
    <location>
        <begin position="295"/>
        <end position="304"/>
    </location>
</feature>
<dbReference type="GO" id="GO:0006906">
    <property type="term" value="P:vesicle fusion"/>
    <property type="evidence" value="ECO:0007669"/>
    <property type="project" value="TreeGrafter"/>
</dbReference>
<evidence type="ECO:0000256" key="26">
    <source>
        <dbReference type="ARBA" id="ARBA00080491"/>
    </source>
</evidence>
<evidence type="ECO:0000259" key="28">
    <source>
        <dbReference type="PROSITE" id="PS50004"/>
    </source>
</evidence>
<dbReference type="InterPro" id="IPR035892">
    <property type="entry name" value="C2_domain_sf"/>
</dbReference>
<comment type="subunit">
    <text evidence="24">Homodimer. Can also form heterodimers with SYT6, SYT9 and SYT10. Interacts with calmodulin (CALM1, CALM2 or CALM3). Interacts with CD63; required for localization to lysosomes. Interacts with APP.</text>
</comment>
<dbReference type="GO" id="GO:0030424">
    <property type="term" value="C:axon"/>
    <property type="evidence" value="ECO:0007669"/>
    <property type="project" value="TreeGrafter"/>
</dbReference>
<keyword evidence="20" id="KW-0449">Lipoprotein</keyword>
<feature type="region of interest" description="Disordered" evidence="27">
    <location>
        <begin position="179"/>
        <end position="206"/>
    </location>
</feature>
<dbReference type="Pfam" id="PF00168">
    <property type="entry name" value="C2"/>
    <property type="match status" value="2"/>
</dbReference>
<reference evidence="29 30" key="1">
    <citation type="submission" date="2019-01" db="EMBL/GenBank/DDBJ databases">
        <title>Genome Assembly of Collichthys lucidus.</title>
        <authorList>
            <person name="Cai M."/>
            <person name="Xiao S."/>
        </authorList>
    </citation>
    <scope>NUCLEOTIDE SEQUENCE [LARGE SCALE GENOMIC DNA]</scope>
    <source>
        <strain evidence="29">JT15FE1705JMU</strain>
        <tissue evidence="29">Muscle</tissue>
    </source>
</reference>
<evidence type="ECO:0000256" key="9">
    <source>
        <dbReference type="ARBA" id="ARBA00022723"/>
    </source>
</evidence>
<keyword evidence="18" id="KW-0458">Lysosome</keyword>
<dbReference type="GO" id="GO:0048791">
    <property type="term" value="P:calcium ion-regulated exocytosis of neurotransmitter"/>
    <property type="evidence" value="ECO:0007669"/>
    <property type="project" value="TreeGrafter"/>
</dbReference>
<organism evidence="29 30">
    <name type="scientific">Collichthys lucidus</name>
    <name type="common">Big head croaker</name>
    <name type="synonym">Sciaena lucida</name>
    <dbReference type="NCBI Taxonomy" id="240159"/>
    <lineage>
        <taxon>Eukaryota</taxon>
        <taxon>Metazoa</taxon>
        <taxon>Chordata</taxon>
        <taxon>Craniata</taxon>
        <taxon>Vertebrata</taxon>
        <taxon>Euteleostomi</taxon>
        <taxon>Actinopterygii</taxon>
        <taxon>Neopterygii</taxon>
        <taxon>Teleostei</taxon>
        <taxon>Neoteleostei</taxon>
        <taxon>Acanthomorphata</taxon>
        <taxon>Eupercaria</taxon>
        <taxon>Sciaenidae</taxon>
        <taxon>Collichthys</taxon>
    </lineage>
</organism>
<dbReference type="AlphaFoldDB" id="A0A4U5U7G8"/>
<feature type="region of interest" description="Disordered" evidence="27">
    <location>
        <begin position="601"/>
        <end position="633"/>
    </location>
</feature>
<keyword evidence="11" id="KW-0106">Calcium</keyword>
<dbReference type="Gene3D" id="2.60.40.150">
    <property type="entry name" value="C2 domain"/>
    <property type="match status" value="2"/>
</dbReference>
<feature type="region of interest" description="Disordered" evidence="27">
    <location>
        <begin position="400"/>
        <end position="445"/>
    </location>
</feature>
<sequence>MLALKLWRDEAVCLVSCHWSFSWEWNRDGEWEEEGSEKQRQKQPQRRTGKLEETVMVGKRNKPGVEATSSPESVRGRGENKAINDLDRDFWNNNDSSNVQQRWSSYPPKEFLLNMSPYAPYGDPRLTPNPYLFSAALLTDCKADLQQLLKVFAVYSTRHLWLDLGPWIRVGRAVLDPRQGASDSGGGACSGTGAGPSRSDSVRSMVTGGSKVGRWQTIQSHMHAGGLRFSNPHDTTSLMISAEEPYIMWRKKDPYTILGMLPFRLLPPWSTSRPRPWHSPRPLVRQQSLQQPLTHQPPPGPNDPPVTSQSLGQLHTGPGGGGHRGGPRGVRGSPAGASRYRAGGAGRSRSNPGSWDHMVEQIRNRGLDVKSFFEGKMVVLSLAIGLAEQDDFANLPDLQEAPASKENDTTPEKRTPGNKPGSSPRGQTPDETGRRHDANSSVSDLANSVTSDMLMLSPGSEEDDHEGPVCEKLGRIQFSVGYSFQDSTLTVKILKGQDLPAKDFSGTSDPFVKLYLLPDKKHKLETKVKRKNLNPHWNETFLFEGFPYEKVVQRTLYLQVLDYDRFSRNDPIGEVSIPLNKLDLANMQTFWKELKPCSDGSVSKMEKMGEGGKKGGRGKKRNREEGEEKMGQNGSRGDLLVSLCYNPTANTITVSIIKARNLKAMDIGGTSDPYVKVWLMNKDKRVEKKKTVVMKRCLNPVFNESFPFDVPAHVLRETTIIITVMDKDRLSRNDVIGKIYLSWKSGPAEVKHWKDMMGRPRTAVSQWHALKA</sequence>
<dbReference type="InterPro" id="IPR000008">
    <property type="entry name" value="C2_dom"/>
</dbReference>